<proteinExistence type="predicted"/>
<dbReference type="EMBL" id="JASCZI010122157">
    <property type="protein sequence ID" value="MED6163807.1"/>
    <property type="molecule type" value="Genomic_DNA"/>
</dbReference>
<keyword evidence="3" id="KW-1185">Reference proteome</keyword>
<comment type="caution">
    <text evidence="2">The sequence shown here is derived from an EMBL/GenBank/DDBJ whole genome shotgun (WGS) entry which is preliminary data.</text>
</comment>
<gene>
    <name evidence="2" type="ORF">PIB30_083619</name>
</gene>
<sequence>MGTPIVVAVYPNATITRKVDGAYFEDSHPIVIQTWRLHSLAELKSLILVNMGVLGVKHVRKIAYRCIALDAEQNIRYRIFWLRGDDNVCAMFDCHGKIVKDQVMELCIELVNVREVDLSSYEVGSSSREARPKEEWVPTSSDDDSENDAEYVPETRLYLASSSQQILPPPNPLPSRAPFQSDYDTLDLNAMQLDPMPFGPGGANDYNLDGSVEFWVGHRLWSREAVHLAIKNYSIRKSVEYKVIESDRAKYHCRCRHYASGCR</sequence>
<dbReference type="Proteomes" id="UP001341840">
    <property type="component" value="Unassembled WGS sequence"/>
</dbReference>
<evidence type="ECO:0000256" key="1">
    <source>
        <dbReference type="SAM" id="MobiDB-lite"/>
    </source>
</evidence>
<evidence type="ECO:0000313" key="2">
    <source>
        <dbReference type="EMBL" id="MED6163807.1"/>
    </source>
</evidence>
<feature type="region of interest" description="Disordered" evidence="1">
    <location>
        <begin position="129"/>
        <end position="148"/>
    </location>
</feature>
<evidence type="ECO:0000313" key="3">
    <source>
        <dbReference type="Proteomes" id="UP001341840"/>
    </source>
</evidence>
<name>A0ABU6UR52_9FABA</name>
<reference evidence="2 3" key="1">
    <citation type="journal article" date="2023" name="Plants (Basel)">
        <title>Bridging the Gap: Combining Genomics and Transcriptomics Approaches to Understand Stylosanthes scabra, an Orphan Legume from the Brazilian Caatinga.</title>
        <authorList>
            <person name="Ferreira-Neto J.R.C."/>
            <person name="da Silva M.D."/>
            <person name="Binneck E."/>
            <person name="de Melo N.F."/>
            <person name="da Silva R.H."/>
            <person name="de Melo A.L.T.M."/>
            <person name="Pandolfi V."/>
            <person name="Bustamante F.O."/>
            <person name="Brasileiro-Vidal A.C."/>
            <person name="Benko-Iseppon A.M."/>
        </authorList>
    </citation>
    <scope>NUCLEOTIDE SEQUENCE [LARGE SCALE GENOMIC DNA]</scope>
    <source>
        <tissue evidence="2">Leaves</tissue>
    </source>
</reference>
<organism evidence="2 3">
    <name type="scientific">Stylosanthes scabra</name>
    <dbReference type="NCBI Taxonomy" id="79078"/>
    <lineage>
        <taxon>Eukaryota</taxon>
        <taxon>Viridiplantae</taxon>
        <taxon>Streptophyta</taxon>
        <taxon>Embryophyta</taxon>
        <taxon>Tracheophyta</taxon>
        <taxon>Spermatophyta</taxon>
        <taxon>Magnoliopsida</taxon>
        <taxon>eudicotyledons</taxon>
        <taxon>Gunneridae</taxon>
        <taxon>Pentapetalae</taxon>
        <taxon>rosids</taxon>
        <taxon>fabids</taxon>
        <taxon>Fabales</taxon>
        <taxon>Fabaceae</taxon>
        <taxon>Papilionoideae</taxon>
        <taxon>50 kb inversion clade</taxon>
        <taxon>dalbergioids sensu lato</taxon>
        <taxon>Dalbergieae</taxon>
        <taxon>Pterocarpus clade</taxon>
        <taxon>Stylosanthes</taxon>
    </lineage>
</organism>
<protein>
    <recommendedName>
        <fullName evidence="4">Transposase MuDR plant domain-containing protein</fullName>
    </recommendedName>
</protein>
<accession>A0ABU6UR52</accession>
<evidence type="ECO:0008006" key="4">
    <source>
        <dbReference type="Google" id="ProtNLM"/>
    </source>
</evidence>